<organism evidence="2 3">
    <name type="scientific">Streptomyces violaceusniger</name>
    <dbReference type="NCBI Taxonomy" id="68280"/>
    <lineage>
        <taxon>Bacteria</taxon>
        <taxon>Bacillati</taxon>
        <taxon>Actinomycetota</taxon>
        <taxon>Actinomycetes</taxon>
        <taxon>Kitasatosporales</taxon>
        <taxon>Streptomycetaceae</taxon>
        <taxon>Streptomyces</taxon>
        <taxon>Streptomyces violaceusniger group</taxon>
    </lineage>
</organism>
<evidence type="ECO:0008006" key="4">
    <source>
        <dbReference type="Google" id="ProtNLM"/>
    </source>
</evidence>
<proteinExistence type="predicted"/>
<keyword evidence="1" id="KW-0732">Signal</keyword>
<comment type="caution">
    <text evidence="2">The sequence shown here is derived from an EMBL/GenBank/DDBJ whole genome shotgun (WGS) entry which is preliminary data.</text>
</comment>
<feature type="signal peptide" evidence="1">
    <location>
        <begin position="1"/>
        <end position="31"/>
    </location>
</feature>
<dbReference type="Proteomes" id="UP000053413">
    <property type="component" value="Unassembled WGS sequence"/>
</dbReference>
<protein>
    <recommendedName>
        <fullName evidence="4">Secreted protein</fullName>
    </recommendedName>
</protein>
<accession>A0A0X3VFD5</accession>
<dbReference type="AlphaFoldDB" id="A0A0X3VFD5"/>
<dbReference type="EMBL" id="LLZJ01000426">
    <property type="protein sequence ID" value="KUL43398.1"/>
    <property type="molecule type" value="Genomic_DNA"/>
</dbReference>
<feature type="chain" id="PRO_5007055951" description="Secreted protein" evidence="1">
    <location>
        <begin position="32"/>
        <end position="125"/>
    </location>
</feature>
<gene>
    <name evidence="2" type="ORF">ADL28_42780</name>
</gene>
<sequence length="125" mass="13627">MRKTARRAASLLVATAAAVSVMSVTAPQSQAYDWKCNGKKVSRCITKSGGKFTVKFTNNTNKKVKGRFGITCAGDKGQKLYTVRTNLAANSGVIPALRTCPKGFRYSAVGWQVSADTYYTPYIRF</sequence>
<evidence type="ECO:0000313" key="2">
    <source>
        <dbReference type="EMBL" id="KUL43398.1"/>
    </source>
</evidence>
<reference evidence="3" key="1">
    <citation type="submission" date="2015-10" db="EMBL/GenBank/DDBJ databases">
        <authorList>
            <person name="Ju K.-S."/>
            <person name="Doroghazi J.R."/>
            <person name="Metcalf W.W."/>
        </authorList>
    </citation>
    <scope>NUCLEOTIDE SEQUENCE [LARGE SCALE GENOMIC DNA]</scope>
    <source>
        <strain evidence="3">NRRL F-8817</strain>
    </source>
</reference>
<name>A0A0X3VFD5_STRVO</name>
<evidence type="ECO:0000313" key="3">
    <source>
        <dbReference type="Proteomes" id="UP000053413"/>
    </source>
</evidence>
<evidence type="ECO:0000256" key="1">
    <source>
        <dbReference type="SAM" id="SignalP"/>
    </source>
</evidence>
<dbReference type="RefSeq" id="WP_059149209.1">
    <property type="nucleotide sequence ID" value="NZ_LLZJ01000426.1"/>
</dbReference>
<dbReference type="OrthoDB" id="4243962at2"/>